<keyword evidence="5" id="KW-1185">Reference proteome</keyword>
<dbReference type="InterPro" id="IPR003594">
    <property type="entry name" value="HATPase_dom"/>
</dbReference>
<dbReference type="InterPro" id="IPR036890">
    <property type="entry name" value="HATPase_C_sf"/>
</dbReference>
<evidence type="ECO:0000256" key="1">
    <source>
        <dbReference type="SAM" id="Phobius"/>
    </source>
</evidence>
<feature type="domain" description="Signal transduction histidine kinase internal region" evidence="3">
    <location>
        <begin position="166"/>
        <end position="246"/>
    </location>
</feature>
<keyword evidence="1" id="KW-1133">Transmembrane helix</keyword>
<keyword evidence="1" id="KW-0472">Membrane</keyword>
<evidence type="ECO:0000259" key="2">
    <source>
        <dbReference type="Pfam" id="PF02518"/>
    </source>
</evidence>
<sequence length="360" mass="40129">MVRPEVFSSAERRSFRREALALTVAVWVAHYVIFTARDFVVQRAQLATVVVLRTGWTLMGAAICAAIYFILGQFRDSRFATQLFIAGLLCFPAAFIQAGAVYFSKVATGVPLTIEGSMLMELVRSATSWVWIYFGWAVCLLALQYNLRARREQRLRAEALALAHEAQMRALRYQLNPHFLFNTLNSIAALMLDGNARVAETMLRKLSGFLRQGLAGDSLDDVQLQHEVDHQRLYFDIEQLRFPERLSVEVDIPDELRNALVPSFILQPIVENAVKYAVAPSNERTTIRIVARDVGGMLQLSVTDDGKAGSKGLPGTGIGLVNVQKRLASRFGDRYTFDDGPLSPNGYRVEFALPLKKAAA</sequence>
<name>A0ABX6T511_9SPHN</name>
<feature type="transmembrane region" description="Helical" evidence="1">
    <location>
        <begin position="46"/>
        <end position="71"/>
    </location>
</feature>
<accession>A0ABX6T511</accession>
<dbReference type="Pfam" id="PF02518">
    <property type="entry name" value="HATPase_c"/>
    <property type="match status" value="1"/>
</dbReference>
<dbReference type="SUPFAM" id="SSF55874">
    <property type="entry name" value="ATPase domain of HSP90 chaperone/DNA topoisomerase II/histidine kinase"/>
    <property type="match status" value="1"/>
</dbReference>
<dbReference type="GO" id="GO:0016301">
    <property type="term" value="F:kinase activity"/>
    <property type="evidence" value="ECO:0007669"/>
    <property type="project" value="UniProtKB-KW"/>
</dbReference>
<feature type="transmembrane region" description="Helical" evidence="1">
    <location>
        <begin position="83"/>
        <end position="103"/>
    </location>
</feature>
<protein>
    <submittedName>
        <fullName evidence="4">Histidine kinase</fullName>
    </submittedName>
</protein>
<proteinExistence type="predicted"/>
<dbReference type="Gene3D" id="3.30.565.10">
    <property type="entry name" value="Histidine kinase-like ATPase, C-terminal domain"/>
    <property type="match status" value="1"/>
</dbReference>
<dbReference type="Proteomes" id="UP000516134">
    <property type="component" value="Plasmid p_unnamed1"/>
</dbReference>
<dbReference type="Pfam" id="PF06580">
    <property type="entry name" value="His_kinase"/>
    <property type="match status" value="1"/>
</dbReference>
<organism evidence="4 5">
    <name type="scientific">Sphingomonas daechungensis</name>
    <dbReference type="NCBI Taxonomy" id="1176646"/>
    <lineage>
        <taxon>Bacteria</taxon>
        <taxon>Pseudomonadati</taxon>
        <taxon>Pseudomonadota</taxon>
        <taxon>Alphaproteobacteria</taxon>
        <taxon>Sphingomonadales</taxon>
        <taxon>Sphingomonadaceae</taxon>
        <taxon>Sphingomonas</taxon>
    </lineage>
</organism>
<geneLocation type="plasmid" evidence="4 5">
    <name>p_unnamed1</name>
</geneLocation>
<feature type="transmembrane region" description="Helical" evidence="1">
    <location>
        <begin position="20"/>
        <end position="40"/>
    </location>
</feature>
<evidence type="ECO:0000313" key="5">
    <source>
        <dbReference type="Proteomes" id="UP000516134"/>
    </source>
</evidence>
<dbReference type="PANTHER" id="PTHR34220">
    <property type="entry name" value="SENSOR HISTIDINE KINASE YPDA"/>
    <property type="match status" value="1"/>
</dbReference>
<evidence type="ECO:0000313" key="4">
    <source>
        <dbReference type="EMBL" id="QNP44619.1"/>
    </source>
</evidence>
<dbReference type="PANTHER" id="PTHR34220:SF7">
    <property type="entry name" value="SENSOR HISTIDINE KINASE YPDA"/>
    <property type="match status" value="1"/>
</dbReference>
<gene>
    <name evidence="4" type="ORF">H9L15_16190</name>
</gene>
<feature type="domain" description="Histidine kinase/HSP90-like ATPase" evidence="2">
    <location>
        <begin position="265"/>
        <end position="356"/>
    </location>
</feature>
<evidence type="ECO:0000259" key="3">
    <source>
        <dbReference type="Pfam" id="PF06580"/>
    </source>
</evidence>
<dbReference type="EMBL" id="CP060781">
    <property type="protein sequence ID" value="QNP44619.1"/>
    <property type="molecule type" value="Genomic_DNA"/>
</dbReference>
<dbReference type="InterPro" id="IPR050640">
    <property type="entry name" value="Bact_2-comp_sensor_kinase"/>
</dbReference>
<keyword evidence="4" id="KW-0808">Transferase</keyword>
<dbReference type="InterPro" id="IPR010559">
    <property type="entry name" value="Sig_transdc_His_kin_internal"/>
</dbReference>
<feature type="transmembrane region" description="Helical" evidence="1">
    <location>
        <begin position="128"/>
        <end position="147"/>
    </location>
</feature>
<keyword evidence="4" id="KW-0614">Plasmid</keyword>
<keyword evidence="4" id="KW-0418">Kinase</keyword>
<keyword evidence="1" id="KW-0812">Transmembrane</keyword>
<reference evidence="4 5" key="1">
    <citation type="submission" date="2020-08" db="EMBL/GenBank/DDBJ databases">
        <title>Genome sequence of Sphingomonas daechungensis KACC 18115T.</title>
        <authorList>
            <person name="Hyun D.-W."/>
            <person name="Bae J.-W."/>
        </authorList>
    </citation>
    <scope>NUCLEOTIDE SEQUENCE [LARGE SCALE GENOMIC DNA]</scope>
    <source>
        <strain evidence="4 5">KACC 18115</strain>
        <plasmid evidence="4 5">p_unnamed1</plasmid>
    </source>
</reference>
<dbReference type="RefSeq" id="WP_187716037.1">
    <property type="nucleotide sequence ID" value="NZ_BAABJC010000001.1"/>
</dbReference>